<evidence type="ECO:0000256" key="1">
    <source>
        <dbReference type="SAM" id="Phobius"/>
    </source>
</evidence>
<keyword evidence="1" id="KW-0812">Transmembrane</keyword>
<name>A0A7H1J855_9GAMM</name>
<keyword evidence="1" id="KW-1133">Transmembrane helix</keyword>
<feature type="transmembrane region" description="Helical" evidence="1">
    <location>
        <begin position="77"/>
        <end position="96"/>
    </location>
</feature>
<keyword evidence="3" id="KW-1185">Reference proteome</keyword>
<dbReference type="EMBL" id="CP061081">
    <property type="protein sequence ID" value="QNT06671.1"/>
    <property type="molecule type" value="Genomic_DNA"/>
</dbReference>
<dbReference type="AlphaFoldDB" id="A0A7H1J855"/>
<dbReference type="OrthoDB" id="7848468at2"/>
<dbReference type="KEGG" id="mard:IBG28_03165"/>
<protein>
    <submittedName>
        <fullName evidence="2">Uncharacterized protein</fullName>
    </submittedName>
</protein>
<reference evidence="2 3" key="1">
    <citation type="submission" date="2020-09" db="EMBL/GenBank/DDBJ databases">
        <title>Complete genome sequence of an Arctic sea ice bacterium Marinomonas arctica BSI20414.</title>
        <authorList>
            <person name="Liao L."/>
            <person name="Chen B."/>
        </authorList>
    </citation>
    <scope>NUCLEOTIDE SEQUENCE [LARGE SCALE GENOMIC DNA]</scope>
    <source>
        <strain evidence="2 3">BSI20414</strain>
    </source>
</reference>
<organism evidence="2 3">
    <name type="scientific">Marinomonas arctica</name>
    <dbReference type="NCBI Taxonomy" id="383750"/>
    <lineage>
        <taxon>Bacteria</taxon>
        <taxon>Pseudomonadati</taxon>
        <taxon>Pseudomonadota</taxon>
        <taxon>Gammaproteobacteria</taxon>
        <taxon>Oceanospirillales</taxon>
        <taxon>Oceanospirillaceae</taxon>
        <taxon>Marinomonas</taxon>
    </lineage>
</organism>
<sequence>MNNEANRITLFWLTTAVGAVLFVTLQLFFFLNDYVIAKGQGPAITFDTNTLWMFSAYYGIWIVTVLMTLIGTTKAQWLALIIGGLLVALNTLGGIFDGIRDGAHVAFSALFFITLPGVCAIVATWRALTK</sequence>
<feature type="transmembrane region" description="Helical" evidence="1">
    <location>
        <begin position="9"/>
        <end position="31"/>
    </location>
</feature>
<feature type="transmembrane region" description="Helical" evidence="1">
    <location>
        <begin position="102"/>
        <end position="125"/>
    </location>
</feature>
<dbReference type="Proteomes" id="UP000516370">
    <property type="component" value="Chromosome"/>
</dbReference>
<gene>
    <name evidence="2" type="ORF">IBG28_03165</name>
</gene>
<feature type="transmembrane region" description="Helical" evidence="1">
    <location>
        <begin position="51"/>
        <end position="70"/>
    </location>
</feature>
<evidence type="ECO:0000313" key="2">
    <source>
        <dbReference type="EMBL" id="QNT06671.1"/>
    </source>
</evidence>
<dbReference type="RefSeq" id="WP_111607115.1">
    <property type="nucleotide sequence ID" value="NZ_BMLJ01000004.1"/>
</dbReference>
<keyword evidence="1" id="KW-0472">Membrane</keyword>
<evidence type="ECO:0000313" key="3">
    <source>
        <dbReference type="Proteomes" id="UP000516370"/>
    </source>
</evidence>
<accession>A0A7H1J855</accession>
<proteinExistence type="predicted"/>